<dbReference type="InterPro" id="IPR010730">
    <property type="entry name" value="HET"/>
</dbReference>
<dbReference type="Pfam" id="PF06985">
    <property type="entry name" value="HET"/>
    <property type="match status" value="1"/>
</dbReference>
<reference evidence="2" key="1">
    <citation type="journal article" date="2020" name="Stud. Mycol.">
        <title>101 Dothideomycetes genomes: a test case for predicting lifestyles and emergence of pathogens.</title>
        <authorList>
            <person name="Haridas S."/>
            <person name="Albert R."/>
            <person name="Binder M."/>
            <person name="Bloem J."/>
            <person name="Labutti K."/>
            <person name="Salamov A."/>
            <person name="Andreopoulos B."/>
            <person name="Baker S."/>
            <person name="Barry K."/>
            <person name="Bills G."/>
            <person name="Bluhm B."/>
            <person name="Cannon C."/>
            <person name="Castanera R."/>
            <person name="Culley D."/>
            <person name="Daum C."/>
            <person name="Ezra D."/>
            <person name="Gonzalez J."/>
            <person name="Henrissat B."/>
            <person name="Kuo A."/>
            <person name="Liang C."/>
            <person name="Lipzen A."/>
            <person name="Lutzoni F."/>
            <person name="Magnuson J."/>
            <person name="Mondo S."/>
            <person name="Nolan M."/>
            <person name="Ohm R."/>
            <person name="Pangilinan J."/>
            <person name="Park H.-J."/>
            <person name="Ramirez L."/>
            <person name="Alfaro M."/>
            <person name="Sun H."/>
            <person name="Tritt A."/>
            <person name="Yoshinaga Y."/>
            <person name="Zwiers L.-H."/>
            <person name="Turgeon B."/>
            <person name="Goodwin S."/>
            <person name="Spatafora J."/>
            <person name="Crous P."/>
            <person name="Grigoriev I."/>
        </authorList>
    </citation>
    <scope>NUCLEOTIDE SEQUENCE</scope>
    <source>
        <strain evidence="2">CBS 113979</strain>
    </source>
</reference>
<protein>
    <submittedName>
        <fullName evidence="2">HET-domain-containing protein</fullName>
    </submittedName>
</protein>
<keyword evidence="3" id="KW-1185">Reference proteome</keyword>
<dbReference type="AlphaFoldDB" id="A0A6G1GVC3"/>
<evidence type="ECO:0000259" key="1">
    <source>
        <dbReference type="Pfam" id="PF06985"/>
    </source>
</evidence>
<dbReference type="EMBL" id="ML977165">
    <property type="protein sequence ID" value="KAF1984875.1"/>
    <property type="molecule type" value="Genomic_DNA"/>
</dbReference>
<gene>
    <name evidence="2" type="ORF">K402DRAFT_380184</name>
</gene>
<organism evidence="2 3">
    <name type="scientific">Aulographum hederae CBS 113979</name>
    <dbReference type="NCBI Taxonomy" id="1176131"/>
    <lineage>
        <taxon>Eukaryota</taxon>
        <taxon>Fungi</taxon>
        <taxon>Dikarya</taxon>
        <taxon>Ascomycota</taxon>
        <taxon>Pezizomycotina</taxon>
        <taxon>Dothideomycetes</taxon>
        <taxon>Pleosporomycetidae</taxon>
        <taxon>Aulographales</taxon>
        <taxon>Aulographaceae</taxon>
    </lineage>
</organism>
<dbReference type="PANTHER" id="PTHR33112:SF16">
    <property type="entry name" value="HETEROKARYON INCOMPATIBILITY DOMAIN-CONTAINING PROTEIN"/>
    <property type="match status" value="1"/>
</dbReference>
<proteinExistence type="predicted"/>
<sequence length="264" mass="29951">MPSRLVDVGTNGLSPRIVETKSSPFTDCALSYCWGGDQPYKLTKSNLSEHKLQVHIPPEAKTIHDALVTTWNLGLRYIWIDALCIIQDDDADMERELARMPGIYKGAHVTVVAGSAQAYTEGFLERRTKEARFTYFHFPYRCTGGELGSVYWGDDYDPYDSYEPLHDRAWALQESTLSPRLLEFSRKCMSWSCFRLLKTDGGRYGHLRGGISDLRRTPWPPKNMEIALKHWRDIVQHQTGRSLTAPHDKLAAIAGIAEGLSRSM</sequence>
<accession>A0A6G1GVC3</accession>
<name>A0A6G1GVC3_9PEZI</name>
<evidence type="ECO:0000313" key="3">
    <source>
        <dbReference type="Proteomes" id="UP000800041"/>
    </source>
</evidence>
<feature type="domain" description="Heterokaryon incompatibility" evidence="1">
    <location>
        <begin position="29"/>
        <end position="174"/>
    </location>
</feature>
<dbReference type="PANTHER" id="PTHR33112">
    <property type="entry name" value="DOMAIN PROTEIN, PUTATIVE-RELATED"/>
    <property type="match status" value="1"/>
</dbReference>
<evidence type="ECO:0000313" key="2">
    <source>
        <dbReference type="EMBL" id="KAF1984875.1"/>
    </source>
</evidence>
<dbReference type="Proteomes" id="UP000800041">
    <property type="component" value="Unassembled WGS sequence"/>
</dbReference>
<dbReference type="OrthoDB" id="5125733at2759"/>